<protein>
    <submittedName>
        <fullName evidence="5">DUF4349 domain-containing protein</fullName>
    </submittedName>
</protein>
<dbReference type="Pfam" id="PF14257">
    <property type="entry name" value="DUF4349"/>
    <property type="match status" value="1"/>
</dbReference>
<keyword evidence="2" id="KW-1133">Transmembrane helix</keyword>
<feature type="coiled-coil region" evidence="1">
    <location>
        <begin position="170"/>
        <end position="197"/>
    </location>
</feature>
<dbReference type="RefSeq" id="WP_123088770.1">
    <property type="nucleotide sequence ID" value="NZ_RIBS01000007.1"/>
</dbReference>
<dbReference type="Proteomes" id="UP000267049">
    <property type="component" value="Unassembled WGS sequence"/>
</dbReference>
<evidence type="ECO:0000313" key="6">
    <source>
        <dbReference type="Proteomes" id="UP000267049"/>
    </source>
</evidence>
<dbReference type="OrthoDB" id="5701987at2"/>
<dbReference type="PROSITE" id="PS51257">
    <property type="entry name" value="PROKAR_LIPOPROTEIN"/>
    <property type="match status" value="1"/>
</dbReference>
<evidence type="ECO:0000256" key="3">
    <source>
        <dbReference type="SAM" id="SignalP"/>
    </source>
</evidence>
<feature type="signal peptide" evidence="3">
    <location>
        <begin position="1"/>
        <end position="20"/>
    </location>
</feature>
<dbReference type="AlphaFoldDB" id="A0A3M8STS4"/>
<keyword evidence="3" id="KW-0732">Signal</keyword>
<sequence length="277" mass="29374">MRCRSWWLALAMAAAVAGCAKQPSGESAATAADAGPAKAEGPRAANPLQVMLAYEHRAVVELSADRIAAQATAVQKACNNGKFGACVVLGVTQQGGDSPEAQIEMRAVPEAIEPLVTMAGVGGELGSRSTQAQDLAQAITDNRLTEQRLRNEHTRLLELQARPGIKIEDLMSLSERMAQLEAQLAATTQEGAQHQRRIQTQKLTIVLTMPGSQQGGSVIGEAIDDFAEIFATVVAVLIRVLAGVLPIAVVGIGGLWLFKLWRRRRGRNTANKAGPTP</sequence>
<reference evidence="5 6" key="1">
    <citation type="submission" date="2018-11" db="EMBL/GenBank/DDBJ databases">
        <title>Lysobacter cryohumiis sp. nov., isolated from soil in the Tianshan Mountains, Xinjiang, China.</title>
        <authorList>
            <person name="Luo Y."/>
            <person name="Sheng H."/>
        </authorList>
    </citation>
    <scope>NUCLEOTIDE SEQUENCE [LARGE SCALE GENOMIC DNA]</scope>
    <source>
        <strain evidence="5 6">ZS60</strain>
    </source>
</reference>
<evidence type="ECO:0000313" key="5">
    <source>
        <dbReference type="EMBL" id="RNF82634.1"/>
    </source>
</evidence>
<keyword evidence="2" id="KW-0812">Transmembrane</keyword>
<name>A0A3M8STS4_9GAMM</name>
<evidence type="ECO:0000256" key="1">
    <source>
        <dbReference type="SAM" id="Coils"/>
    </source>
</evidence>
<evidence type="ECO:0000259" key="4">
    <source>
        <dbReference type="Pfam" id="PF14257"/>
    </source>
</evidence>
<feature type="domain" description="DUF4349" evidence="4">
    <location>
        <begin position="57"/>
        <end position="257"/>
    </location>
</feature>
<proteinExistence type="predicted"/>
<feature type="chain" id="PRO_5018250899" evidence="3">
    <location>
        <begin position="21"/>
        <end position="277"/>
    </location>
</feature>
<dbReference type="EMBL" id="RIBS01000007">
    <property type="protein sequence ID" value="RNF82634.1"/>
    <property type="molecule type" value="Genomic_DNA"/>
</dbReference>
<keyword evidence="6" id="KW-1185">Reference proteome</keyword>
<gene>
    <name evidence="5" type="ORF">EER27_14120</name>
</gene>
<organism evidence="5 6">
    <name type="scientific">Montanilutibacter psychrotolerans</name>
    <dbReference type="NCBI Taxonomy" id="1327343"/>
    <lineage>
        <taxon>Bacteria</taxon>
        <taxon>Pseudomonadati</taxon>
        <taxon>Pseudomonadota</taxon>
        <taxon>Gammaproteobacteria</taxon>
        <taxon>Lysobacterales</taxon>
        <taxon>Lysobacteraceae</taxon>
        <taxon>Montanilutibacter</taxon>
    </lineage>
</organism>
<feature type="transmembrane region" description="Helical" evidence="2">
    <location>
        <begin position="229"/>
        <end position="258"/>
    </location>
</feature>
<comment type="caution">
    <text evidence="5">The sequence shown here is derived from an EMBL/GenBank/DDBJ whole genome shotgun (WGS) entry which is preliminary data.</text>
</comment>
<accession>A0A3M8STS4</accession>
<keyword evidence="1" id="KW-0175">Coiled coil</keyword>
<keyword evidence="2" id="KW-0472">Membrane</keyword>
<dbReference type="InterPro" id="IPR025645">
    <property type="entry name" value="DUF4349"/>
</dbReference>
<evidence type="ECO:0000256" key="2">
    <source>
        <dbReference type="SAM" id="Phobius"/>
    </source>
</evidence>